<dbReference type="InterPro" id="IPR036291">
    <property type="entry name" value="NAD(P)-bd_dom_sf"/>
</dbReference>
<dbReference type="PANTHER" id="PTHR43765:SF2">
    <property type="entry name" value="2-DEHYDROPANTOATE 2-REDUCTASE"/>
    <property type="match status" value="1"/>
</dbReference>
<dbReference type="NCBIfam" id="TIGR00745">
    <property type="entry name" value="apbA_panE"/>
    <property type="match status" value="1"/>
</dbReference>
<dbReference type="InterPro" id="IPR013752">
    <property type="entry name" value="KPA_reductase"/>
</dbReference>
<accession>A0A327ME70</accession>
<comment type="pathway">
    <text evidence="1">Cofactor biosynthesis; (R)-pantothenate biosynthesis; (R)-pantoate from 3-methyl-2-oxobutanoate: step 2/2.</text>
</comment>
<name>A0A327ME70_9PROT</name>
<sequence>MRPRIAIVGAGAVGGYLGGHLARLGHDVTLIDAWPAHVEAIRSQGLRLTGLEDSQNVTVPVPALHLSDVQSLSKQSPVDIAFVSVKSYDTVWATHLIAPHLAPGGFVASLQNCINEPAIASVVGWGRTVGVIAGTYSGELHAPGEIRRTVPLGGTQRVVYAVGEPHGRITARVERIRAMIAEIDSVQATTNLWGERWSKLCVNVMRNGVSAASGLSGNDCDRDDRIRRFSIRLGAEAVRIGQALGYALEPIQKIAPEGLARAGAGDAAALEQADGVLLATLAAGQRSALQRPSMGQDMLKGRQTEIDQINGYVVAEGAKAGLAAPANAALTAVVKRVERGEIPARPENIAGINA</sequence>
<dbReference type="InterPro" id="IPR013332">
    <property type="entry name" value="KPR_N"/>
</dbReference>
<protein>
    <recommendedName>
        <fullName evidence="4">2-dehydropantoate 2-reductase</fullName>
        <ecNumber evidence="3">1.1.1.169</ecNumber>
    </recommendedName>
    <alternativeName>
        <fullName evidence="8">Ketopantoate reductase</fullName>
    </alternativeName>
</protein>
<evidence type="ECO:0000313" key="13">
    <source>
        <dbReference type="Proteomes" id="UP000249065"/>
    </source>
</evidence>
<evidence type="ECO:0000256" key="7">
    <source>
        <dbReference type="ARBA" id="ARBA00023002"/>
    </source>
</evidence>
<evidence type="ECO:0000256" key="2">
    <source>
        <dbReference type="ARBA" id="ARBA00007870"/>
    </source>
</evidence>
<proteinExistence type="inferred from homology"/>
<dbReference type="OrthoDB" id="247668at2"/>
<dbReference type="SUPFAM" id="SSF51735">
    <property type="entry name" value="NAD(P)-binding Rossmann-fold domains"/>
    <property type="match status" value="1"/>
</dbReference>
<keyword evidence="5" id="KW-0566">Pantothenate biosynthesis</keyword>
<dbReference type="UniPathway" id="UPA00028">
    <property type="reaction ID" value="UER00004"/>
</dbReference>
<gene>
    <name evidence="12" type="ORF">DOO78_02220</name>
</gene>
<evidence type="ECO:0000256" key="6">
    <source>
        <dbReference type="ARBA" id="ARBA00022857"/>
    </source>
</evidence>
<dbReference type="GO" id="GO:0050661">
    <property type="term" value="F:NADP binding"/>
    <property type="evidence" value="ECO:0007669"/>
    <property type="project" value="TreeGrafter"/>
</dbReference>
<evidence type="ECO:0000313" key="12">
    <source>
        <dbReference type="EMBL" id="RAI60967.1"/>
    </source>
</evidence>
<keyword evidence="7" id="KW-0560">Oxidoreductase</keyword>
<comment type="similarity">
    <text evidence="2">Belongs to the ketopantoate reductase family.</text>
</comment>
<dbReference type="GO" id="GO:0005737">
    <property type="term" value="C:cytoplasm"/>
    <property type="evidence" value="ECO:0007669"/>
    <property type="project" value="TreeGrafter"/>
</dbReference>
<dbReference type="Gene3D" id="3.40.50.720">
    <property type="entry name" value="NAD(P)-binding Rossmann-like Domain"/>
    <property type="match status" value="1"/>
</dbReference>
<dbReference type="Proteomes" id="UP000249065">
    <property type="component" value="Unassembled WGS sequence"/>
</dbReference>
<dbReference type="EC" id="1.1.1.169" evidence="3"/>
<evidence type="ECO:0000259" key="10">
    <source>
        <dbReference type="Pfam" id="PF02558"/>
    </source>
</evidence>
<dbReference type="EMBL" id="QLIX01000001">
    <property type="protein sequence ID" value="RAI60967.1"/>
    <property type="molecule type" value="Genomic_DNA"/>
</dbReference>
<evidence type="ECO:0000256" key="3">
    <source>
        <dbReference type="ARBA" id="ARBA00013014"/>
    </source>
</evidence>
<dbReference type="GO" id="GO:0008677">
    <property type="term" value="F:2-dehydropantoate 2-reductase activity"/>
    <property type="evidence" value="ECO:0007669"/>
    <property type="project" value="UniProtKB-EC"/>
</dbReference>
<dbReference type="PRINTS" id="PR00411">
    <property type="entry name" value="PNDRDTASEI"/>
</dbReference>
<evidence type="ECO:0000256" key="5">
    <source>
        <dbReference type="ARBA" id="ARBA00022655"/>
    </source>
</evidence>
<dbReference type="Pfam" id="PF08546">
    <property type="entry name" value="ApbA_C"/>
    <property type="match status" value="1"/>
</dbReference>
<dbReference type="SUPFAM" id="SSF48179">
    <property type="entry name" value="6-phosphogluconate dehydrogenase C-terminal domain-like"/>
    <property type="match status" value="1"/>
</dbReference>
<dbReference type="InterPro" id="IPR013328">
    <property type="entry name" value="6PGD_dom2"/>
</dbReference>
<dbReference type="AlphaFoldDB" id="A0A327ME70"/>
<dbReference type="InterPro" id="IPR003710">
    <property type="entry name" value="ApbA"/>
</dbReference>
<evidence type="ECO:0000256" key="4">
    <source>
        <dbReference type="ARBA" id="ARBA00019465"/>
    </source>
</evidence>
<evidence type="ECO:0000256" key="1">
    <source>
        <dbReference type="ARBA" id="ARBA00004994"/>
    </source>
</evidence>
<feature type="domain" description="Ketopantoate reductase C-terminal" evidence="11">
    <location>
        <begin position="191"/>
        <end position="338"/>
    </location>
</feature>
<evidence type="ECO:0000256" key="9">
    <source>
        <dbReference type="ARBA" id="ARBA00048793"/>
    </source>
</evidence>
<keyword evidence="6" id="KW-0521">NADP</keyword>
<keyword evidence="13" id="KW-1185">Reference proteome</keyword>
<comment type="catalytic activity">
    <reaction evidence="9">
        <text>(R)-pantoate + NADP(+) = 2-dehydropantoate + NADPH + H(+)</text>
        <dbReference type="Rhea" id="RHEA:16233"/>
        <dbReference type="ChEBI" id="CHEBI:11561"/>
        <dbReference type="ChEBI" id="CHEBI:15378"/>
        <dbReference type="ChEBI" id="CHEBI:15980"/>
        <dbReference type="ChEBI" id="CHEBI:57783"/>
        <dbReference type="ChEBI" id="CHEBI:58349"/>
        <dbReference type="EC" id="1.1.1.169"/>
    </reaction>
</comment>
<reference evidence="13" key="1">
    <citation type="submission" date="2018-06" db="EMBL/GenBank/DDBJ databases">
        <authorList>
            <person name="Khan S.A."/>
        </authorList>
    </citation>
    <scope>NUCLEOTIDE SEQUENCE [LARGE SCALE GENOMIC DNA]</scope>
    <source>
        <strain evidence="13">DB-1506</strain>
    </source>
</reference>
<feature type="domain" description="Ketopantoate reductase N-terminal" evidence="10">
    <location>
        <begin position="5"/>
        <end position="149"/>
    </location>
</feature>
<dbReference type="Gene3D" id="1.10.1040.10">
    <property type="entry name" value="N-(1-d-carboxylethyl)-l-norvaline Dehydrogenase, domain 2"/>
    <property type="match status" value="1"/>
</dbReference>
<dbReference type="InterPro" id="IPR050838">
    <property type="entry name" value="Ketopantoate_reductase"/>
</dbReference>
<dbReference type="PANTHER" id="PTHR43765">
    <property type="entry name" value="2-DEHYDROPANTOATE 2-REDUCTASE-RELATED"/>
    <property type="match status" value="1"/>
</dbReference>
<dbReference type="InterPro" id="IPR008927">
    <property type="entry name" value="6-PGluconate_DH-like_C_sf"/>
</dbReference>
<dbReference type="Pfam" id="PF02558">
    <property type="entry name" value="ApbA"/>
    <property type="match status" value="1"/>
</dbReference>
<comment type="caution">
    <text evidence="12">The sequence shown here is derived from an EMBL/GenBank/DDBJ whole genome shotgun (WGS) entry which is preliminary data.</text>
</comment>
<organism evidence="12 13">
    <name type="scientific">Roseicella frigidaeris</name>
    <dbReference type="NCBI Taxonomy" id="2230885"/>
    <lineage>
        <taxon>Bacteria</taxon>
        <taxon>Pseudomonadati</taxon>
        <taxon>Pseudomonadota</taxon>
        <taxon>Alphaproteobacteria</taxon>
        <taxon>Acetobacterales</taxon>
        <taxon>Roseomonadaceae</taxon>
        <taxon>Roseicella</taxon>
    </lineage>
</organism>
<dbReference type="RefSeq" id="WP_111468079.1">
    <property type="nucleotide sequence ID" value="NZ_QLIX01000001.1"/>
</dbReference>
<evidence type="ECO:0000259" key="11">
    <source>
        <dbReference type="Pfam" id="PF08546"/>
    </source>
</evidence>
<dbReference type="GO" id="GO:0015940">
    <property type="term" value="P:pantothenate biosynthetic process"/>
    <property type="evidence" value="ECO:0007669"/>
    <property type="project" value="UniProtKB-UniPathway"/>
</dbReference>
<evidence type="ECO:0000256" key="8">
    <source>
        <dbReference type="ARBA" id="ARBA00032024"/>
    </source>
</evidence>